<evidence type="ECO:0000313" key="2">
    <source>
        <dbReference type="EMBL" id="TKY85742.1"/>
    </source>
</evidence>
<keyword evidence="3" id="KW-1185">Reference proteome</keyword>
<dbReference type="AlphaFoldDB" id="A0A4U7KRY4"/>
<dbReference type="RefSeq" id="XP_029737727.1">
    <property type="nucleotide sequence ID" value="XM_029885875.1"/>
</dbReference>
<feature type="compositionally biased region" description="Polar residues" evidence="1">
    <location>
        <begin position="201"/>
        <end position="218"/>
    </location>
</feature>
<feature type="region of interest" description="Disordered" evidence="1">
    <location>
        <begin position="1"/>
        <end position="265"/>
    </location>
</feature>
<evidence type="ECO:0000256" key="1">
    <source>
        <dbReference type="SAM" id="MobiDB-lite"/>
    </source>
</evidence>
<reference evidence="2 3" key="1">
    <citation type="submission" date="2019-05" db="EMBL/GenBank/DDBJ databases">
        <title>Sporisorium graminicola CBS 10092 draft sequencing and annotation.</title>
        <authorList>
            <person name="Solano-Gonzalez S."/>
            <person name="Caddick M.X."/>
            <person name="Darby A."/>
        </authorList>
    </citation>
    <scope>NUCLEOTIDE SEQUENCE [LARGE SCALE GENOMIC DNA]</scope>
    <source>
        <strain evidence="2 3">CBS 10092</strain>
    </source>
</reference>
<feature type="region of interest" description="Disordered" evidence="1">
    <location>
        <begin position="305"/>
        <end position="335"/>
    </location>
</feature>
<feature type="region of interest" description="Disordered" evidence="1">
    <location>
        <begin position="418"/>
        <end position="444"/>
    </location>
</feature>
<gene>
    <name evidence="2" type="ORF">EX895_005282</name>
</gene>
<feature type="region of interest" description="Disordered" evidence="1">
    <location>
        <begin position="356"/>
        <end position="384"/>
    </location>
</feature>
<name>A0A4U7KRY4_9BASI</name>
<dbReference type="Proteomes" id="UP000306050">
    <property type="component" value="Chromosome SGRAM_6"/>
</dbReference>
<feature type="compositionally biased region" description="Basic residues" evidence="1">
    <location>
        <begin position="189"/>
        <end position="200"/>
    </location>
</feature>
<organism evidence="2 3">
    <name type="scientific">Sporisorium graminicola</name>
    <dbReference type="NCBI Taxonomy" id="280036"/>
    <lineage>
        <taxon>Eukaryota</taxon>
        <taxon>Fungi</taxon>
        <taxon>Dikarya</taxon>
        <taxon>Basidiomycota</taxon>
        <taxon>Ustilaginomycotina</taxon>
        <taxon>Ustilaginomycetes</taxon>
        <taxon>Ustilaginales</taxon>
        <taxon>Ustilaginaceae</taxon>
        <taxon>Sporisorium</taxon>
    </lineage>
</organism>
<sequence length="723" mass="78025">MPRLRHDAPAQRTSPRRHREAYRAATEVEPAQKMRRLVQIGPSPPPFTTASRLLATRGPRNRHEQPEPPHATSADGSPKVTTKRRIVLVKRNKPLELRPSASPPHAAPITTAPPLSDAQGVDTRQTPRLQLLQRQPQLEWSATSSPIGTFAGQAAGRSGRGLCLSHTGAPEQAARDRSTHTVGLPSLHHPARIRVGHRGRQSTAQTSRTGGVTRNENAGASLEPLAKAKRRRARIQRVQLGGGLPPSSSTDQPLSDADHQRNSQPDADALGAAYVSEISLFPTLPHARQQGVAVSSILPAGPMVSATDTSHDSLFKAPGPPVVASERMDEQPEDGDWSAGLLQVLSQSALRKLGEVRPVEAVSSPPSPREQQEQSDGADTGVHSPSRIEAQHQVQVDFDTTHFTRIQAQRMAASIINSKDGPKRWSSVHPDSDTSSKGSFVKMRSPGPRRLLQAAVKPPSMRDICRDIGFSSSQLQKRPSTDLPHFAHHQRLAGYGDNSQSDDGALLGAFEHGLCFAGYRLARQTQPRAHSQSTELPSLHAFNEAALQRRRHTQRKEVVKVIVPFSEPSLSAHATRACFIAPTRAPRSAGHRPHSRSADGGAVLVWMQSTAHSFFRALDGVVQAGSAPVAQNSSSSHGADSLESSLYPSPILHYAAHTQQGGAPSHVALYVHLDRLEHVRDELAAMELGNGNGNGGDDSYRPFSDPDVHLLVTSVQGEPLCLI</sequence>
<dbReference type="OrthoDB" id="2554329at2759"/>
<comment type="caution">
    <text evidence="2">The sequence shown here is derived from an EMBL/GenBank/DDBJ whole genome shotgun (WGS) entry which is preliminary data.</text>
</comment>
<evidence type="ECO:0000313" key="3">
    <source>
        <dbReference type="Proteomes" id="UP000306050"/>
    </source>
</evidence>
<protein>
    <submittedName>
        <fullName evidence="2">Uncharacterized protein</fullName>
    </submittedName>
</protein>
<dbReference type="GeneID" id="40728177"/>
<accession>A0A4U7KRY4</accession>
<proteinExistence type="predicted"/>
<dbReference type="KEGG" id="sgra:EX895_005282"/>
<dbReference type="EMBL" id="SRRM01000019">
    <property type="protein sequence ID" value="TKY85742.1"/>
    <property type="molecule type" value="Genomic_DNA"/>
</dbReference>
<feature type="compositionally biased region" description="Low complexity" evidence="1">
    <location>
        <begin position="123"/>
        <end position="138"/>
    </location>
</feature>
<feature type="compositionally biased region" description="Basic residues" evidence="1">
    <location>
        <begin position="81"/>
        <end position="92"/>
    </location>
</feature>